<keyword evidence="2" id="KW-1185">Reference proteome</keyword>
<gene>
    <name evidence="1" type="ORF">GALMADRAFT_103308</name>
</gene>
<dbReference type="Proteomes" id="UP000027222">
    <property type="component" value="Unassembled WGS sequence"/>
</dbReference>
<proteinExistence type="predicted"/>
<dbReference type="EMBL" id="KL142398">
    <property type="protein sequence ID" value="KDR70163.1"/>
    <property type="molecule type" value="Genomic_DNA"/>
</dbReference>
<protein>
    <submittedName>
        <fullName evidence="1">Uncharacterized protein</fullName>
    </submittedName>
</protein>
<dbReference type="HOGENOM" id="CLU_009568_3_0_1"/>
<organism evidence="1 2">
    <name type="scientific">Galerina marginata (strain CBS 339.88)</name>
    <dbReference type="NCBI Taxonomy" id="685588"/>
    <lineage>
        <taxon>Eukaryota</taxon>
        <taxon>Fungi</taxon>
        <taxon>Dikarya</taxon>
        <taxon>Basidiomycota</taxon>
        <taxon>Agaricomycotina</taxon>
        <taxon>Agaricomycetes</taxon>
        <taxon>Agaricomycetidae</taxon>
        <taxon>Agaricales</taxon>
        <taxon>Agaricineae</taxon>
        <taxon>Strophariaceae</taxon>
        <taxon>Galerina</taxon>
    </lineage>
</organism>
<dbReference type="PANTHER" id="PTHR33266">
    <property type="entry name" value="CHROMOSOME 15, WHOLE GENOME SHOTGUN SEQUENCE"/>
    <property type="match status" value="1"/>
</dbReference>
<dbReference type="AlphaFoldDB" id="A0A067STS1"/>
<evidence type="ECO:0000313" key="1">
    <source>
        <dbReference type="EMBL" id="KDR70163.1"/>
    </source>
</evidence>
<reference evidence="2" key="1">
    <citation type="journal article" date="2014" name="Proc. Natl. Acad. Sci. U.S.A.">
        <title>Extensive sampling of basidiomycete genomes demonstrates inadequacy of the white-rot/brown-rot paradigm for wood decay fungi.</title>
        <authorList>
            <person name="Riley R."/>
            <person name="Salamov A.A."/>
            <person name="Brown D.W."/>
            <person name="Nagy L.G."/>
            <person name="Floudas D."/>
            <person name="Held B.W."/>
            <person name="Levasseur A."/>
            <person name="Lombard V."/>
            <person name="Morin E."/>
            <person name="Otillar R."/>
            <person name="Lindquist E.A."/>
            <person name="Sun H."/>
            <person name="LaButti K.M."/>
            <person name="Schmutz J."/>
            <person name="Jabbour D."/>
            <person name="Luo H."/>
            <person name="Baker S.E."/>
            <person name="Pisabarro A.G."/>
            <person name="Walton J.D."/>
            <person name="Blanchette R.A."/>
            <person name="Henrissat B."/>
            <person name="Martin F."/>
            <person name="Cullen D."/>
            <person name="Hibbett D.S."/>
            <person name="Grigoriev I.V."/>
        </authorList>
    </citation>
    <scope>NUCLEOTIDE SEQUENCE [LARGE SCALE GENOMIC DNA]</scope>
    <source>
        <strain evidence="2">CBS 339.88</strain>
    </source>
</reference>
<accession>A0A067STS1</accession>
<dbReference type="STRING" id="685588.A0A067STS1"/>
<name>A0A067STS1_GALM3</name>
<dbReference type="PANTHER" id="PTHR33266:SF1">
    <property type="entry name" value="F-BOX DOMAIN-CONTAINING PROTEIN"/>
    <property type="match status" value="1"/>
</dbReference>
<sequence length="804" mass="91177">MPFDYVTDDIGNHAVLDDLVYQKFTSNKSEKPAVSYGIILMAVISTAGIELFDQSLRDLQGTDKLLKEHSSDSSGDENSNLTNLIDSCWRGGSFKRLRLLKILRPRPIQAVKENWEKRDRTFILQKLVDAYNQPFLGDVAKNFVAHLEDFDFNILYWARTLSVIQSSGMGKSRLLTEAGKYVFTLPICLRHPDSPGFPPSDAAVYRFFEQQTNDNLSLTAHSNIARFLAVAHRTMLSWLQKAQEENDFDGKQLHSWWYGIMEPGSHQSRRESFYSEVLKTAGKVKKGLEGSVESPKISDPQVVGQIESQSADFYMDAKTAVEELMSFLKHVHPGKQPICITYIDEAHELDKRFWVLLRLLRHQPSHIKMWYVFLETKSSVSYFSPPVKDWSSLQHPSAARRFIPPYIALGLDHHAAARPEEVMARIGDLQRLKHLALFGRPLWMALLPEKDEKIVGLAAQMLINFQMPFNVEDQNHIFSVLSQRLRLDPVMASAEAVALADRNVADHMRIFGGMSDDHRNFKTISPSEPILVLGAVKLLYSAKDHEERTNRIAQVLDTLSNTLFRGRLLEKGLPGEIGARILVLLARDFAAPEKDGSLDILTPVPLLKMINTLFGETPWQGNGYKEEFAKAFGSAYVNFTHWVITLDYFPESPDVQLLANLWSRGVILQCCSNRGAIEFLMVVYHGDISAEAVFDPADLSAVFGQVKHRDDDDRVARMFQPIVLPRRNRPIPYLSLLFELENESEYATTGSKVKVTTPNTCDRYSISARGSSAEVYDILRFANVETQFKTLLETTIPMPLYRMI</sequence>
<dbReference type="OrthoDB" id="107110at2759"/>
<evidence type="ECO:0000313" key="2">
    <source>
        <dbReference type="Proteomes" id="UP000027222"/>
    </source>
</evidence>